<dbReference type="NCBIfam" id="NF004160">
    <property type="entry name" value="PRK05627.1-3"/>
    <property type="match status" value="1"/>
</dbReference>
<dbReference type="Pfam" id="PF06574">
    <property type="entry name" value="FAD_syn"/>
    <property type="match status" value="1"/>
</dbReference>
<dbReference type="InterPro" id="IPR015864">
    <property type="entry name" value="FAD_synthase"/>
</dbReference>
<keyword evidence="8 14" id="KW-0418">Kinase</keyword>
<comment type="similarity">
    <text evidence="14">Belongs to the ribF family.</text>
</comment>
<keyword evidence="3 14" id="KW-0285">Flavoprotein</keyword>
<comment type="catalytic activity">
    <reaction evidence="12 14">
        <text>riboflavin + ATP = FMN + ADP + H(+)</text>
        <dbReference type="Rhea" id="RHEA:14357"/>
        <dbReference type="ChEBI" id="CHEBI:15378"/>
        <dbReference type="ChEBI" id="CHEBI:30616"/>
        <dbReference type="ChEBI" id="CHEBI:57986"/>
        <dbReference type="ChEBI" id="CHEBI:58210"/>
        <dbReference type="ChEBI" id="CHEBI:456216"/>
        <dbReference type="EC" id="2.7.1.26"/>
    </reaction>
</comment>
<evidence type="ECO:0000256" key="4">
    <source>
        <dbReference type="ARBA" id="ARBA00022643"/>
    </source>
</evidence>
<evidence type="ECO:0000256" key="3">
    <source>
        <dbReference type="ARBA" id="ARBA00022630"/>
    </source>
</evidence>
<evidence type="ECO:0000256" key="5">
    <source>
        <dbReference type="ARBA" id="ARBA00022679"/>
    </source>
</evidence>
<protein>
    <recommendedName>
        <fullName evidence="14">Riboflavin biosynthesis protein</fullName>
    </recommendedName>
    <domain>
        <recommendedName>
            <fullName evidence="14">Riboflavin kinase</fullName>
            <ecNumber evidence="14">2.7.1.26</ecNumber>
        </recommendedName>
        <alternativeName>
            <fullName evidence="14">Flavokinase</fullName>
        </alternativeName>
    </domain>
    <domain>
        <recommendedName>
            <fullName evidence="14">FMN adenylyltransferase</fullName>
            <ecNumber evidence="14">2.7.7.2</ecNumber>
        </recommendedName>
        <alternativeName>
            <fullName evidence="14">FAD pyrophosphorylase</fullName>
        </alternativeName>
        <alternativeName>
            <fullName evidence="14">FAD synthase</fullName>
        </alternativeName>
    </domain>
</protein>
<evidence type="ECO:0000256" key="14">
    <source>
        <dbReference type="PIRNR" id="PIRNR004491"/>
    </source>
</evidence>
<keyword evidence="10 14" id="KW-0067">ATP-binding</keyword>
<dbReference type="Pfam" id="PF01687">
    <property type="entry name" value="Flavokinase"/>
    <property type="match status" value="1"/>
</dbReference>
<keyword evidence="17" id="KW-1185">Reference proteome</keyword>
<proteinExistence type="inferred from homology"/>
<dbReference type="InterPro" id="IPR023465">
    <property type="entry name" value="Riboflavin_kinase_dom_sf"/>
</dbReference>
<evidence type="ECO:0000313" key="17">
    <source>
        <dbReference type="Proteomes" id="UP001275436"/>
    </source>
</evidence>
<keyword evidence="4 14" id="KW-0288">FMN</keyword>
<dbReference type="EMBL" id="BSKO01000001">
    <property type="protein sequence ID" value="GLO66039.1"/>
    <property type="molecule type" value="Genomic_DNA"/>
</dbReference>
<dbReference type="EC" id="2.7.1.26" evidence="14"/>
<sequence>MRTIELTYPHSLHIEELPETVSAIGFFDGIHQGHQKVITTAVREAEKKAMDSAVITFHPHPSVVLKKDTKQVQYITTLKEKQEVLQELGVDRLYIITFNEQLSKLSPQEFIDHFIVGLHIKHLVAGFDYSFGYKGKGNMNNISDYSNEKFTWQKVDQVSLDEEKVSSTRIRQELKEGNVEKVHQLLNRPYQSTGMVIKGAQRGRELGYPTANIDVPNDSLLPRQGIYAVYAWIKNQRYEGMANIGTNPTFTEDRQDVSVEVYIFDYSNDLYGEELIIEWLDYVRPEEKFDTVEALIDRMKQDEQEIRSYLTKE</sequence>
<dbReference type="InterPro" id="IPR015865">
    <property type="entry name" value="Riboflavin_kinase_bac/euk"/>
</dbReference>
<comment type="pathway">
    <text evidence="2 14">Cofactor biosynthesis; FMN biosynthesis; FMN from riboflavin (ATP route): step 1/1.</text>
</comment>
<dbReference type="SMART" id="SM00904">
    <property type="entry name" value="Flavokinase"/>
    <property type="match status" value="1"/>
</dbReference>
<evidence type="ECO:0000256" key="9">
    <source>
        <dbReference type="ARBA" id="ARBA00022827"/>
    </source>
</evidence>
<evidence type="ECO:0000256" key="2">
    <source>
        <dbReference type="ARBA" id="ARBA00005201"/>
    </source>
</evidence>
<gene>
    <name evidence="16" type="ORF">MACH08_18230</name>
</gene>
<keyword evidence="7 14" id="KW-0547">Nucleotide-binding</keyword>
<feature type="domain" description="Riboflavin kinase" evidence="15">
    <location>
        <begin position="185"/>
        <end position="311"/>
    </location>
</feature>
<evidence type="ECO:0000256" key="1">
    <source>
        <dbReference type="ARBA" id="ARBA00004726"/>
    </source>
</evidence>
<dbReference type="EC" id="2.7.7.2" evidence="14"/>
<dbReference type="InterPro" id="IPR023468">
    <property type="entry name" value="Riboflavin_kinase"/>
</dbReference>
<evidence type="ECO:0000256" key="7">
    <source>
        <dbReference type="ARBA" id="ARBA00022741"/>
    </source>
</evidence>
<reference evidence="16 17" key="1">
    <citation type="submission" date="2023-02" db="EMBL/GenBank/DDBJ databases">
        <title>Oceanobacillus kimchii IFOP_LL358 isolated form Alexandrium catenella lab strain.</title>
        <authorList>
            <person name="Gajardo G."/>
            <person name="Ueki S."/>
            <person name="Maruyama F."/>
        </authorList>
    </citation>
    <scope>NUCLEOTIDE SEQUENCE [LARGE SCALE GENOMIC DNA]</scope>
    <source>
        <strain evidence="16 17">IFOP_LL358</strain>
    </source>
</reference>
<evidence type="ECO:0000259" key="15">
    <source>
        <dbReference type="SMART" id="SM00904"/>
    </source>
</evidence>
<dbReference type="PANTHER" id="PTHR22749:SF6">
    <property type="entry name" value="RIBOFLAVIN KINASE"/>
    <property type="match status" value="1"/>
</dbReference>
<dbReference type="Gene3D" id="2.40.30.30">
    <property type="entry name" value="Riboflavin kinase-like"/>
    <property type="match status" value="1"/>
</dbReference>
<evidence type="ECO:0000313" key="16">
    <source>
        <dbReference type="EMBL" id="GLO66039.1"/>
    </source>
</evidence>
<keyword evidence="9 14" id="KW-0274">FAD</keyword>
<comment type="pathway">
    <text evidence="1 14">Cofactor biosynthesis; FAD biosynthesis; FAD from FMN: step 1/1.</text>
</comment>
<evidence type="ECO:0000256" key="13">
    <source>
        <dbReference type="ARBA" id="ARBA00049494"/>
    </source>
</evidence>
<dbReference type="Proteomes" id="UP001275436">
    <property type="component" value="Unassembled WGS sequence"/>
</dbReference>
<organism evidence="16 17">
    <name type="scientific">Oceanobacillus kimchii</name>
    <dbReference type="NCBI Taxonomy" id="746691"/>
    <lineage>
        <taxon>Bacteria</taxon>
        <taxon>Bacillati</taxon>
        <taxon>Bacillota</taxon>
        <taxon>Bacilli</taxon>
        <taxon>Bacillales</taxon>
        <taxon>Bacillaceae</taxon>
        <taxon>Oceanobacillus</taxon>
    </lineage>
</organism>
<dbReference type="PANTHER" id="PTHR22749">
    <property type="entry name" value="RIBOFLAVIN KINASE/FMN ADENYLYLTRANSFERASE"/>
    <property type="match status" value="1"/>
</dbReference>
<accession>A0ABQ5TGQ2</accession>
<keyword evidence="11" id="KW-0511">Multifunctional enzyme</keyword>
<dbReference type="NCBIfam" id="NF004162">
    <property type="entry name" value="PRK05627.1-5"/>
    <property type="match status" value="1"/>
</dbReference>
<evidence type="ECO:0000256" key="11">
    <source>
        <dbReference type="ARBA" id="ARBA00023268"/>
    </source>
</evidence>
<dbReference type="InterPro" id="IPR002606">
    <property type="entry name" value="Riboflavin_kinase_bac"/>
</dbReference>
<dbReference type="CDD" id="cd02064">
    <property type="entry name" value="FAD_synthetase_N"/>
    <property type="match status" value="1"/>
</dbReference>
<dbReference type="RefSeq" id="WP_017796715.1">
    <property type="nucleotide sequence ID" value="NZ_BSKO01000001.1"/>
</dbReference>
<dbReference type="PIRSF" id="PIRSF004491">
    <property type="entry name" value="FAD_Synth"/>
    <property type="match status" value="1"/>
</dbReference>
<comment type="caution">
    <text evidence="16">The sequence shown here is derived from an EMBL/GenBank/DDBJ whole genome shotgun (WGS) entry which is preliminary data.</text>
</comment>
<evidence type="ECO:0000256" key="6">
    <source>
        <dbReference type="ARBA" id="ARBA00022695"/>
    </source>
</evidence>
<dbReference type="InterPro" id="IPR014729">
    <property type="entry name" value="Rossmann-like_a/b/a_fold"/>
</dbReference>
<evidence type="ECO:0000256" key="8">
    <source>
        <dbReference type="ARBA" id="ARBA00022777"/>
    </source>
</evidence>
<evidence type="ECO:0000256" key="12">
    <source>
        <dbReference type="ARBA" id="ARBA00047880"/>
    </source>
</evidence>
<keyword evidence="5 14" id="KW-0808">Transferase</keyword>
<comment type="catalytic activity">
    <reaction evidence="13 14">
        <text>FMN + ATP + H(+) = FAD + diphosphate</text>
        <dbReference type="Rhea" id="RHEA:17237"/>
        <dbReference type="ChEBI" id="CHEBI:15378"/>
        <dbReference type="ChEBI" id="CHEBI:30616"/>
        <dbReference type="ChEBI" id="CHEBI:33019"/>
        <dbReference type="ChEBI" id="CHEBI:57692"/>
        <dbReference type="ChEBI" id="CHEBI:58210"/>
        <dbReference type="EC" id="2.7.7.2"/>
    </reaction>
</comment>
<dbReference type="Gene3D" id="3.40.50.620">
    <property type="entry name" value="HUPs"/>
    <property type="match status" value="1"/>
</dbReference>
<dbReference type="SUPFAM" id="SSF82114">
    <property type="entry name" value="Riboflavin kinase-like"/>
    <property type="match status" value="1"/>
</dbReference>
<dbReference type="SUPFAM" id="SSF52374">
    <property type="entry name" value="Nucleotidylyl transferase"/>
    <property type="match status" value="1"/>
</dbReference>
<dbReference type="NCBIfam" id="TIGR00083">
    <property type="entry name" value="ribF"/>
    <property type="match status" value="1"/>
</dbReference>
<evidence type="ECO:0000256" key="10">
    <source>
        <dbReference type="ARBA" id="ARBA00022840"/>
    </source>
</evidence>
<keyword evidence="6 14" id="KW-0548">Nucleotidyltransferase</keyword>
<name>A0ABQ5TGQ2_9BACI</name>